<organism evidence="1">
    <name type="scientific">marine metagenome</name>
    <dbReference type="NCBI Taxonomy" id="408172"/>
    <lineage>
        <taxon>unclassified sequences</taxon>
        <taxon>metagenomes</taxon>
        <taxon>ecological metagenomes</taxon>
    </lineage>
</organism>
<dbReference type="EMBL" id="UINC01031054">
    <property type="protein sequence ID" value="SVB16484.1"/>
    <property type="molecule type" value="Genomic_DNA"/>
</dbReference>
<sequence>MSLAKAGSFLQSHKQLSLGFRFLLF</sequence>
<proteinExistence type="predicted"/>
<reference evidence="1" key="1">
    <citation type="submission" date="2018-05" db="EMBL/GenBank/DDBJ databases">
        <authorList>
            <person name="Lanie J.A."/>
            <person name="Ng W.-L."/>
            <person name="Kazmierczak K.M."/>
            <person name="Andrzejewski T.M."/>
            <person name="Davidsen T.M."/>
            <person name="Wayne K.J."/>
            <person name="Tettelin H."/>
            <person name="Glass J.I."/>
            <person name="Rusch D."/>
            <person name="Podicherti R."/>
            <person name="Tsui H.-C.T."/>
            <person name="Winkler M.E."/>
        </authorList>
    </citation>
    <scope>NUCLEOTIDE SEQUENCE</scope>
</reference>
<evidence type="ECO:0000313" key="1">
    <source>
        <dbReference type="EMBL" id="SVB16484.1"/>
    </source>
</evidence>
<name>A0A382BS51_9ZZZZ</name>
<protein>
    <submittedName>
        <fullName evidence="1">Uncharacterized protein</fullName>
    </submittedName>
</protein>
<gene>
    <name evidence="1" type="ORF">METZ01_LOCUS169338</name>
</gene>
<dbReference type="AlphaFoldDB" id="A0A382BS51"/>
<feature type="non-terminal residue" evidence="1">
    <location>
        <position position="25"/>
    </location>
</feature>
<accession>A0A382BS51</accession>